<sequence length="978" mass="110546">MTFLLQSKATANNPHRGAYNFNSDWKVYVGDPEGAAHTSFNDQQWEVVTLPHAWNEDEAFKLDIKDLSTGIAWYRKTFVLPEGSDDKNVFVEFEGLRQAGEFYVNGTLVGLHENGVMAVGLNLTSLLKPYPQENVIAVRTDNDWNYRERFFNQRYQWADRNFNANYGGLTKNVFLHITNKVYQTLPLYSNLGTTGVYVYASDFDIPAKKATVHVESEVRNETDRARVVNLDVVVEDLDGKEVQRFKGSPRMISPDGLSVLTASADMDNLEFWSWGYGYLYKVRARLEMDGAIVDEVPIRTGFRKTEYKDGMIYLNGRVIMLKGYAQRTSNEWPAMGMSVPAWLSDYSNQLMIESNGNFVRWMHITPWKQDVESSDRVGLIQVMPAGDAEHDVTGRRWDQRVELMRDAIIYNRNNPSILFYEGGNKGIRESHMLELLAVRDKYDPHGGRAMGSREMLASKTAEWGGEMLYINKSARKPLFANEYSRDEGLRKYWDEFTPPYHKDGDGPLYKGDDASVYNRNQDSHAIENVIRWNEYWRERPGTGKRVNSGGANIIFSDTNTHHRGEENYRRSGEVDPMRIPKDGFWAHQVMWAGWVELEDTLTHILGHWNYKKGTVKDIYVVSGAEEVELFVNGQLLGKGRQSHRFLFTFEDVCFAEGEIKAVGYNQEGLKVTEAVRQSAGKPHALQLTPMVSPAGFRADGADVALVQVEVVDAKGRRCPTALNMVNFELQGPAEWLGGIAQGPDNYILSKQLPVEGGVNRVLVRSTTEAGTIQLTAKARGLETAKLELTTLPFVTQNGLSTVLPADGLPSFIGKGPTPMTPSYRKTRIAVQPVAADAGINSEDVKQSFDDNEETSWTNDNHLDKGWVRYQLEREAELSQINIKLSGHRTRSYPIRVTVEGREVFKGSTPRNLGYVSIDFETIRGKEVMVQLIGATSYEDEYGIVEITGQKDEAVLADQEENREGSLNIVEIEFYEKAE</sequence>
<dbReference type="InterPro" id="IPR036156">
    <property type="entry name" value="Beta-gal/glucu_dom_sf"/>
</dbReference>
<dbReference type="SUPFAM" id="SSF49303">
    <property type="entry name" value="beta-Galactosidase/glucuronidase domain"/>
    <property type="match status" value="1"/>
</dbReference>
<dbReference type="InterPro" id="IPR017853">
    <property type="entry name" value="GH"/>
</dbReference>
<dbReference type="SUPFAM" id="SSF51445">
    <property type="entry name" value="(Trans)glycosidases"/>
    <property type="match status" value="1"/>
</dbReference>
<comment type="caution">
    <text evidence="8">The sequence shown here is derived from an EMBL/GenBank/DDBJ whole genome shotgun (WGS) entry which is preliminary data.</text>
</comment>
<evidence type="ECO:0000313" key="9">
    <source>
        <dbReference type="Proteomes" id="UP000032900"/>
    </source>
</evidence>
<dbReference type="Pfam" id="PF00703">
    <property type="entry name" value="Glyco_hydro_2"/>
    <property type="match status" value="1"/>
</dbReference>
<dbReference type="Gene3D" id="2.60.120.260">
    <property type="entry name" value="Galactose-binding domain-like"/>
    <property type="match status" value="2"/>
</dbReference>
<dbReference type="InterPro" id="IPR054593">
    <property type="entry name" value="Beta-mannosidase-like_N2"/>
</dbReference>
<dbReference type="Proteomes" id="UP000032900">
    <property type="component" value="Unassembled WGS sequence"/>
</dbReference>
<dbReference type="InterPro" id="IPR013783">
    <property type="entry name" value="Ig-like_fold"/>
</dbReference>
<dbReference type="InterPro" id="IPR032311">
    <property type="entry name" value="DUF4982"/>
</dbReference>
<evidence type="ECO:0000259" key="4">
    <source>
        <dbReference type="Pfam" id="PF00703"/>
    </source>
</evidence>
<accession>A0A0E9LWE0</accession>
<comment type="similarity">
    <text evidence="1">Belongs to the glycosyl hydrolase 2 family.</text>
</comment>
<dbReference type="PANTHER" id="PTHR42732">
    <property type="entry name" value="BETA-GALACTOSIDASE"/>
    <property type="match status" value="1"/>
</dbReference>
<organism evidence="8 9">
    <name type="scientific">Geofilum rubicundum JCM 15548</name>
    <dbReference type="NCBI Taxonomy" id="1236989"/>
    <lineage>
        <taxon>Bacteria</taxon>
        <taxon>Pseudomonadati</taxon>
        <taxon>Bacteroidota</taxon>
        <taxon>Bacteroidia</taxon>
        <taxon>Marinilabiliales</taxon>
        <taxon>Marinilabiliaceae</taxon>
        <taxon>Geofilum</taxon>
    </lineage>
</organism>
<dbReference type="Pfam" id="PF16355">
    <property type="entry name" value="DUF4982"/>
    <property type="match status" value="1"/>
</dbReference>
<name>A0A0E9LWE0_9BACT</name>
<dbReference type="Gene3D" id="2.60.40.10">
    <property type="entry name" value="Immunoglobulins"/>
    <property type="match status" value="3"/>
</dbReference>
<dbReference type="Pfam" id="PF22666">
    <property type="entry name" value="Glyco_hydro_2_N2"/>
    <property type="match status" value="1"/>
</dbReference>
<proteinExistence type="inferred from homology"/>
<evidence type="ECO:0000259" key="7">
    <source>
        <dbReference type="Pfam" id="PF22666"/>
    </source>
</evidence>
<feature type="domain" description="Beta-mannosidase-like galactose-binding" evidence="7">
    <location>
        <begin position="71"/>
        <end position="157"/>
    </location>
</feature>
<evidence type="ECO:0000256" key="3">
    <source>
        <dbReference type="ARBA" id="ARBA00023295"/>
    </source>
</evidence>
<dbReference type="OrthoDB" id="9801077at2"/>
<dbReference type="InterPro" id="IPR006102">
    <property type="entry name" value="Ig-like_GH2"/>
</dbReference>
<dbReference type="InterPro" id="IPR008979">
    <property type="entry name" value="Galactose-bd-like_sf"/>
</dbReference>
<evidence type="ECO:0000256" key="2">
    <source>
        <dbReference type="ARBA" id="ARBA00022801"/>
    </source>
</evidence>
<dbReference type="GO" id="GO:0004553">
    <property type="term" value="F:hydrolase activity, hydrolyzing O-glycosyl compounds"/>
    <property type="evidence" value="ECO:0007669"/>
    <property type="project" value="InterPro"/>
</dbReference>
<evidence type="ECO:0000259" key="6">
    <source>
        <dbReference type="Pfam" id="PF18565"/>
    </source>
</evidence>
<dbReference type="InterPro" id="IPR051913">
    <property type="entry name" value="GH2_Domain-Containing"/>
</dbReference>
<gene>
    <name evidence="8" type="ORF">JCM15548_11623</name>
</gene>
<feature type="domain" description="Glycoside hydrolase family 2" evidence="6">
    <location>
        <begin position="696"/>
        <end position="786"/>
    </location>
</feature>
<dbReference type="Gene3D" id="3.20.20.80">
    <property type="entry name" value="Glycosidases"/>
    <property type="match status" value="1"/>
</dbReference>
<keyword evidence="3" id="KW-0326">Glycosidase</keyword>
<evidence type="ECO:0000313" key="8">
    <source>
        <dbReference type="EMBL" id="GAO29436.1"/>
    </source>
</evidence>
<dbReference type="InterPro" id="IPR040605">
    <property type="entry name" value="Glyco_hydro2_dom5"/>
</dbReference>
<protein>
    <submittedName>
        <fullName evidence="8">Beta-galactosidase</fullName>
    </submittedName>
</protein>
<feature type="domain" description="DUF4982" evidence="5">
    <location>
        <begin position="613"/>
        <end position="671"/>
    </location>
</feature>
<dbReference type="SUPFAM" id="SSF49785">
    <property type="entry name" value="Galactose-binding domain-like"/>
    <property type="match status" value="2"/>
</dbReference>
<dbReference type="GO" id="GO:0005975">
    <property type="term" value="P:carbohydrate metabolic process"/>
    <property type="evidence" value="ECO:0007669"/>
    <property type="project" value="InterPro"/>
</dbReference>
<dbReference type="EMBL" id="BAZW01000009">
    <property type="protein sequence ID" value="GAO29436.1"/>
    <property type="molecule type" value="Genomic_DNA"/>
</dbReference>
<feature type="domain" description="Glycoside hydrolase family 2 immunoglobulin-like beta-sandwich" evidence="4">
    <location>
        <begin position="205"/>
        <end position="303"/>
    </location>
</feature>
<reference evidence="8 9" key="1">
    <citation type="journal article" date="2015" name="Microbes Environ.">
        <title>Distribution and evolution of nitrogen fixation genes in the phylum bacteroidetes.</title>
        <authorList>
            <person name="Inoue J."/>
            <person name="Oshima K."/>
            <person name="Suda W."/>
            <person name="Sakamoto M."/>
            <person name="Iino T."/>
            <person name="Noda S."/>
            <person name="Hongoh Y."/>
            <person name="Hattori M."/>
            <person name="Ohkuma M."/>
        </authorList>
    </citation>
    <scope>NUCLEOTIDE SEQUENCE [LARGE SCALE GENOMIC DNA]</scope>
    <source>
        <strain evidence="8">JCM 15548</strain>
    </source>
</reference>
<evidence type="ECO:0000259" key="5">
    <source>
        <dbReference type="Pfam" id="PF16355"/>
    </source>
</evidence>
<dbReference type="PANTHER" id="PTHR42732:SF1">
    <property type="entry name" value="BETA-MANNOSIDASE"/>
    <property type="match status" value="1"/>
</dbReference>
<keyword evidence="2" id="KW-0378">Hydrolase</keyword>
<dbReference type="AlphaFoldDB" id="A0A0E9LWE0"/>
<keyword evidence="9" id="KW-1185">Reference proteome</keyword>
<dbReference type="Pfam" id="PF18565">
    <property type="entry name" value="Glyco_hydro2_C5"/>
    <property type="match status" value="1"/>
</dbReference>
<evidence type="ECO:0000256" key="1">
    <source>
        <dbReference type="ARBA" id="ARBA00007401"/>
    </source>
</evidence>
<dbReference type="STRING" id="1236989.JCM15548_11623"/>